<comment type="function">
    <text evidence="4">Catalyzes the NADPH-dependent reduction of ketopantoate into pantoic acid.</text>
</comment>
<dbReference type="InterPro" id="IPR013328">
    <property type="entry name" value="6PGD_dom2"/>
</dbReference>
<dbReference type="Gene3D" id="1.10.1040.10">
    <property type="entry name" value="N-(1-d-carboxylethyl)-l-norvaline Dehydrogenase, domain 2"/>
    <property type="match status" value="1"/>
</dbReference>
<dbReference type="Gene3D" id="3.40.50.720">
    <property type="entry name" value="NAD(P)-binding Rossmann-like Domain"/>
    <property type="match status" value="1"/>
</dbReference>
<dbReference type="EC" id="1.1.1.169" evidence="4"/>
<evidence type="ECO:0000256" key="3">
    <source>
        <dbReference type="ARBA" id="ARBA00023002"/>
    </source>
</evidence>
<comment type="pathway">
    <text evidence="4">Cofactor biosynthesis; (R)-pantothenate biosynthesis; (R)-pantoate from 3-methyl-2-oxobutanoate: step 2/2.</text>
</comment>
<dbReference type="InterPro" id="IPR003710">
    <property type="entry name" value="ApbA"/>
</dbReference>
<dbReference type="Pfam" id="PF08546">
    <property type="entry name" value="ApbA_C"/>
    <property type="match status" value="1"/>
</dbReference>
<evidence type="ECO:0000313" key="8">
    <source>
        <dbReference type="Proteomes" id="UP001232973"/>
    </source>
</evidence>
<comment type="catalytic activity">
    <reaction evidence="4">
        <text>(R)-pantoate + NADP(+) = 2-dehydropantoate + NADPH + H(+)</text>
        <dbReference type="Rhea" id="RHEA:16233"/>
        <dbReference type="ChEBI" id="CHEBI:11561"/>
        <dbReference type="ChEBI" id="CHEBI:15378"/>
        <dbReference type="ChEBI" id="CHEBI:15980"/>
        <dbReference type="ChEBI" id="CHEBI:57783"/>
        <dbReference type="ChEBI" id="CHEBI:58349"/>
        <dbReference type="EC" id="1.1.1.169"/>
    </reaction>
</comment>
<dbReference type="Proteomes" id="UP001232973">
    <property type="component" value="Unassembled WGS sequence"/>
</dbReference>
<comment type="caution">
    <text evidence="7">The sequence shown here is derived from an EMBL/GenBank/DDBJ whole genome shotgun (WGS) entry which is preliminary data.</text>
</comment>
<dbReference type="InterPro" id="IPR013752">
    <property type="entry name" value="KPA_reductase"/>
</dbReference>
<dbReference type="SUPFAM" id="SSF51735">
    <property type="entry name" value="NAD(P)-binding Rossmann-fold domains"/>
    <property type="match status" value="1"/>
</dbReference>
<gene>
    <name evidence="7" type="ORF">J2S03_000787</name>
</gene>
<keyword evidence="8" id="KW-1185">Reference proteome</keyword>
<dbReference type="GO" id="GO:0008677">
    <property type="term" value="F:2-dehydropantoate 2-reductase activity"/>
    <property type="evidence" value="ECO:0007669"/>
    <property type="project" value="UniProtKB-EC"/>
</dbReference>
<dbReference type="PANTHER" id="PTHR21708:SF26">
    <property type="entry name" value="2-DEHYDROPANTOATE 2-REDUCTASE"/>
    <property type="match status" value="1"/>
</dbReference>
<organism evidence="7 8">
    <name type="scientific">Alicyclobacillus cycloheptanicus</name>
    <dbReference type="NCBI Taxonomy" id="1457"/>
    <lineage>
        <taxon>Bacteria</taxon>
        <taxon>Bacillati</taxon>
        <taxon>Bacillota</taxon>
        <taxon>Bacilli</taxon>
        <taxon>Bacillales</taxon>
        <taxon>Alicyclobacillaceae</taxon>
        <taxon>Alicyclobacillus</taxon>
    </lineage>
</organism>
<evidence type="ECO:0000256" key="2">
    <source>
        <dbReference type="ARBA" id="ARBA00022857"/>
    </source>
</evidence>
<dbReference type="PANTHER" id="PTHR21708">
    <property type="entry name" value="PROBABLE 2-DEHYDROPANTOATE 2-REDUCTASE"/>
    <property type="match status" value="1"/>
</dbReference>
<dbReference type="InterPro" id="IPR036291">
    <property type="entry name" value="NAD(P)-bd_dom_sf"/>
</dbReference>
<dbReference type="RefSeq" id="WP_274456437.1">
    <property type="nucleotide sequence ID" value="NZ_CP067097.1"/>
</dbReference>
<sequence length="317" mass="33827">MHIVVLGAGAVGGYFGAKLAKAGTQVTFLVRERRFQQLSERGLRVHSALGDFAITPLLATDAAQVEAPDVVIVAVKNYHLQGALPSLKALTERGARILPLLNGVNHIEWLRAACGRGAVLGGTCFIEATLDANGDVVHGNQLQDIIFGRLPDAADAPGAPEDAWLDALQREIDQAGIHVTQSQQVQVEMWQKYIFLTTMSAITAATRQPIGVAINDEAARAFLEGLIAEMTAVAGAAGVNLPDGAEKAVMERLEHLPKSMTSSLHRDLEKGLPLELDSLQGAAIESGERLGVPTPNLRAVYALLHPYKDGNLARFTL</sequence>
<evidence type="ECO:0000313" key="7">
    <source>
        <dbReference type="EMBL" id="MDQ0188973.1"/>
    </source>
</evidence>
<evidence type="ECO:0000256" key="4">
    <source>
        <dbReference type="RuleBase" id="RU362068"/>
    </source>
</evidence>
<name>A0ABT9XGM1_9BACL</name>
<accession>A0ABT9XGM1</accession>
<comment type="similarity">
    <text evidence="1 4">Belongs to the ketopantoate reductase family.</text>
</comment>
<protein>
    <recommendedName>
        <fullName evidence="4">2-dehydropantoate 2-reductase</fullName>
        <ecNumber evidence="4">1.1.1.169</ecNumber>
    </recommendedName>
    <alternativeName>
        <fullName evidence="4">Ketopantoate reductase</fullName>
    </alternativeName>
</protein>
<keyword evidence="2 4" id="KW-0521">NADP</keyword>
<dbReference type="SUPFAM" id="SSF48179">
    <property type="entry name" value="6-phosphogluconate dehydrogenase C-terminal domain-like"/>
    <property type="match status" value="1"/>
</dbReference>
<dbReference type="InterPro" id="IPR051402">
    <property type="entry name" value="KPR-Related"/>
</dbReference>
<keyword evidence="3 4" id="KW-0560">Oxidoreductase</keyword>
<reference evidence="7 8" key="1">
    <citation type="submission" date="2023-07" db="EMBL/GenBank/DDBJ databases">
        <title>Genomic Encyclopedia of Type Strains, Phase IV (KMG-IV): sequencing the most valuable type-strain genomes for metagenomic binning, comparative biology and taxonomic classification.</title>
        <authorList>
            <person name="Goeker M."/>
        </authorList>
    </citation>
    <scope>NUCLEOTIDE SEQUENCE [LARGE SCALE GENOMIC DNA]</scope>
    <source>
        <strain evidence="7 8">DSM 4006</strain>
    </source>
</reference>
<feature type="domain" description="Ketopantoate reductase N-terminal" evidence="5">
    <location>
        <begin position="3"/>
        <end position="151"/>
    </location>
</feature>
<dbReference type="NCBIfam" id="TIGR00745">
    <property type="entry name" value="apbA_panE"/>
    <property type="match status" value="1"/>
</dbReference>
<dbReference type="InterPro" id="IPR013332">
    <property type="entry name" value="KPR_N"/>
</dbReference>
<dbReference type="EMBL" id="JAUSTP010000003">
    <property type="protein sequence ID" value="MDQ0188973.1"/>
    <property type="molecule type" value="Genomic_DNA"/>
</dbReference>
<evidence type="ECO:0000259" key="6">
    <source>
        <dbReference type="Pfam" id="PF08546"/>
    </source>
</evidence>
<feature type="domain" description="Ketopantoate reductase C-terminal" evidence="6">
    <location>
        <begin position="185"/>
        <end position="307"/>
    </location>
</feature>
<evidence type="ECO:0000256" key="1">
    <source>
        <dbReference type="ARBA" id="ARBA00007870"/>
    </source>
</evidence>
<keyword evidence="4" id="KW-0566">Pantothenate biosynthesis</keyword>
<dbReference type="InterPro" id="IPR008927">
    <property type="entry name" value="6-PGluconate_DH-like_C_sf"/>
</dbReference>
<dbReference type="Pfam" id="PF02558">
    <property type="entry name" value="ApbA"/>
    <property type="match status" value="1"/>
</dbReference>
<proteinExistence type="inferred from homology"/>
<evidence type="ECO:0000259" key="5">
    <source>
        <dbReference type="Pfam" id="PF02558"/>
    </source>
</evidence>